<dbReference type="SUPFAM" id="SSF53335">
    <property type="entry name" value="S-adenosyl-L-methionine-dependent methyltransferases"/>
    <property type="match status" value="1"/>
</dbReference>
<dbReference type="RefSeq" id="WP_206847020.1">
    <property type="nucleotide sequence ID" value="NZ_CP065956.1"/>
</dbReference>
<dbReference type="Pfam" id="PF13649">
    <property type="entry name" value="Methyltransf_25"/>
    <property type="match status" value="1"/>
</dbReference>
<dbReference type="GO" id="GO:0008168">
    <property type="term" value="F:methyltransferase activity"/>
    <property type="evidence" value="ECO:0007669"/>
    <property type="project" value="UniProtKB-KW"/>
</dbReference>
<dbReference type="CDD" id="cd02440">
    <property type="entry name" value="AdoMet_MTases"/>
    <property type="match status" value="1"/>
</dbReference>
<dbReference type="Proteomes" id="UP000663088">
    <property type="component" value="Chromosome"/>
</dbReference>
<keyword evidence="3" id="KW-1185">Reference proteome</keyword>
<evidence type="ECO:0000313" key="3">
    <source>
        <dbReference type="Proteomes" id="UP000663088"/>
    </source>
</evidence>
<accession>A0ABX7PVW3</accession>
<dbReference type="PANTHER" id="PTHR43591">
    <property type="entry name" value="METHYLTRANSFERASE"/>
    <property type="match status" value="1"/>
</dbReference>
<dbReference type="GO" id="GO:0032259">
    <property type="term" value="P:methylation"/>
    <property type="evidence" value="ECO:0007669"/>
    <property type="project" value="UniProtKB-KW"/>
</dbReference>
<reference evidence="2 3" key="1">
    <citation type="submission" date="2020-12" db="EMBL/GenBank/DDBJ databases">
        <authorList>
            <person name="Awala S.I."/>
            <person name="Gwak J.-H."/>
            <person name="Kim S.-J."/>
            <person name="Rhee S.-K."/>
        </authorList>
    </citation>
    <scope>NUCLEOTIDE SEQUENCE [LARGE SCALE GENOMIC DNA]</scope>
    <source>
        <strain evidence="2 3">IT5</strain>
    </source>
</reference>
<feature type="domain" description="Methyltransferase" evidence="1">
    <location>
        <begin position="47"/>
        <end position="139"/>
    </location>
</feature>
<proteinExistence type="predicted"/>
<dbReference type="PANTHER" id="PTHR43591:SF24">
    <property type="entry name" value="2-METHOXY-6-POLYPRENYL-1,4-BENZOQUINOL METHYLASE, MITOCHONDRIAL"/>
    <property type="match status" value="1"/>
</dbReference>
<evidence type="ECO:0000259" key="1">
    <source>
        <dbReference type="Pfam" id="PF13649"/>
    </source>
</evidence>
<dbReference type="InterPro" id="IPR029063">
    <property type="entry name" value="SAM-dependent_MTases_sf"/>
</dbReference>
<keyword evidence="2" id="KW-0489">Methyltransferase</keyword>
<organism evidence="2 3">
    <name type="scientific">Candidatus Methylacidiphilum infernorum</name>
    <dbReference type="NCBI Taxonomy" id="511746"/>
    <lineage>
        <taxon>Bacteria</taxon>
        <taxon>Pseudomonadati</taxon>
        <taxon>Verrucomicrobiota</taxon>
        <taxon>Methylacidiphilae</taxon>
        <taxon>Methylacidiphilales</taxon>
        <taxon>Methylacidiphilaceae</taxon>
        <taxon>Methylacidiphilum (ex Ratnadevi et al. 2023)</taxon>
    </lineage>
</organism>
<evidence type="ECO:0000313" key="2">
    <source>
        <dbReference type="EMBL" id="QSR86791.1"/>
    </source>
</evidence>
<keyword evidence="2" id="KW-0808">Transferase</keyword>
<dbReference type="Gene3D" id="3.40.50.150">
    <property type="entry name" value="Vaccinia Virus protein VP39"/>
    <property type="match status" value="1"/>
</dbReference>
<name>A0ABX7PVW3_9BACT</name>
<protein>
    <submittedName>
        <fullName evidence="2">Class I SAM-dependent methyltransferase</fullName>
    </submittedName>
</protein>
<sequence length="219" mass="25173">MERIREEELMVDPNQAFAYAQADFSIPHQALVDRFERLFPHFKEGLVLDMGCGTADIAIRFARKYPRAKIIGVDGSPAMLALAQQRIEENHLLASIELIKGRLPYWTYPRSFDVLISNSLLHHLPSAKELWTSLRNLSKNGSLVLVVDLVRPDSLEKARLLTETYTQNCHPLLKRDFYNSLLASFTVEEITEEIKVEKLPLRVEQVSDRHLMIYGVIEK</sequence>
<gene>
    <name evidence="2" type="ORF">EM20IM_10055</name>
</gene>
<dbReference type="EMBL" id="CP065956">
    <property type="protein sequence ID" value="QSR86791.1"/>
    <property type="molecule type" value="Genomic_DNA"/>
</dbReference>
<dbReference type="InterPro" id="IPR041698">
    <property type="entry name" value="Methyltransf_25"/>
</dbReference>